<proteinExistence type="predicted"/>
<dbReference type="AlphaFoldDB" id="A0A7T7KM43"/>
<organism evidence="1 2">
    <name type="scientific">Martelella lutilitoris</name>
    <dbReference type="NCBI Taxonomy" id="2583532"/>
    <lineage>
        <taxon>Bacteria</taxon>
        <taxon>Pseudomonadati</taxon>
        <taxon>Pseudomonadota</taxon>
        <taxon>Alphaproteobacteria</taxon>
        <taxon>Hyphomicrobiales</taxon>
        <taxon>Aurantimonadaceae</taxon>
        <taxon>Martelella</taxon>
    </lineage>
</organism>
<dbReference type="PANTHER" id="PTHR40658:SF4">
    <property type="entry name" value="HYPOTHETICAL CYTOSOLIC PROTEIN"/>
    <property type="match status" value="1"/>
</dbReference>
<gene>
    <name evidence="1" type="ORF">JET14_04455</name>
</gene>
<dbReference type="KEGG" id="mlut:JET14_04455"/>
<dbReference type="RefSeq" id="WP_200336977.1">
    <property type="nucleotide sequence ID" value="NZ_CP066786.1"/>
</dbReference>
<reference evidence="1 2" key="1">
    <citation type="submission" date="2020-12" db="EMBL/GenBank/DDBJ databases">
        <authorList>
            <person name="Zheng R.K."/>
            <person name="Sun C.M."/>
        </authorList>
    </citation>
    <scope>NUCLEOTIDE SEQUENCE [LARGE SCALE GENOMIC DNA]</scope>
    <source>
        <strain evidence="1 2">ZRK001</strain>
    </source>
</reference>
<dbReference type="InterPro" id="IPR034660">
    <property type="entry name" value="DinB/YfiT-like"/>
</dbReference>
<dbReference type="SUPFAM" id="SSF109854">
    <property type="entry name" value="DinB/YfiT-like putative metalloenzymes"/>
    <property type="match status" value="1"/>
</dbReference>
<accession>A0A7T7KM43</accession>
<sequence>MVAATNKTELLAVFDGELARLRQTLASVDEQTSTLSSPEDTTTIKGIIAHRTHWMGMFHQWFEDGVAGREVSVPAKGYKWNQLKAYNAPLYLKGNDTPWADLLREFETACKKLRSFIASREDHDLYAQGVYA</sequence>
<evidence type="ECO:0000313" key="1">
    <source>
        <dbReference type="EMBL" id="QQM31427.1"/>
    </source>
</evidence>
<dbReference type="EMBL" id="CP066786">
    <property type="protein sequence ID" value="QQM31427.1"/>
    <property type="molecule type" value="Genomic_DNA"/>
</dbReference>
<dbReference type="PANTHER" id="PTHR40658">
    <property type="match status" value="1"/>
</dbReference>
<dbReference type="InterPro" id="IPR012550">
    <property type="entry name" value="DUF1706"/>
</dbReference>
<dbReference type="Gene3D" id="1.20.120.450">
    <property type="entry name" value="dinb family like domain"/>
    <property type="match status" value="1"/>
</dbReference>
<protein>
    <submittedName>
        <fullName evidence="1">ClbS/DfsB family four-helix bundle protein</fullName>
    </submittedName>
</protein>
<name>A0A7T7KM43_9HYPH</name>
<dbReference type="Proteomes" id="UP000596083">
    <property type="component" value="Chromosome"/>
</dbReference>
<dbReference type="Pfam" id="PF08020">
    <property type="entry name" value="DUF1706"/>
    <property type="match status" value="1"/>
</dbReference>
<evidence type="ECO:0000313" key="2">
    <source>
        <dbReference type="Proteomes" id="UP000596083"/>
    </source>
</evidence>